<dbReference type="Proteomes" id="UP000295515">
    <property type="component" value="Unassembled WGS sequence"/>
</dbReference>
<dbReference type="RefSeq" id="WP_243646614.1">
    <property type="nucleotide sequence ID" value="NZ_JANKBF010000003.1"/>
</dbReference>
<dbReference type="InterPro" id="IPR003439">
    <property type="entry name" value="ABC_transporter-like_ATP-bd"/>
</dbReference>
<dbReference type="PROSITE" id="PS00211">
    <property type="entry name" value="ABC_TRANSPORTER_1"/>
    <property type="match status" value="1"/>
</dbReference>
<organism evidence="6 7">
    <name type="scientific">Longibaculum muris</name>
    <dbReference type="NCBI Taxonomy" id="1796628"/>
    <lineage>
        <taxon>Bacteria</taxon>
        <taxon>Bacillati</taxon>
        <taxon>Bacillota</taxon>
        <taxon>Erysipelotrichia</taxon>
        <taxon>Erysipelotrichales</taxon>
        <taxon>Coprobacillaceae</taxon>
        <taxon>Longibaculum</taxon>
    </lineage>
</organism>
<dbReference type="GO" id="GO:0022857">
    <property type="term" value="F:transmembrane transporter activity"/>
    <property type="evidence" value="ECO:0007669"/>
    <property type="project" value="UniProtKB-ARBA"/>
</dbReference>
<dbReference type="EMBL" id="SMCQ01000002">
    <property type="protein sequence ID" value="TCW02202.1"/>
    <property type="molecule type" value="Genomic_DNA"/>
</dbReference>
<dbReference type="InterPro" id="IPR017871">
    <property type="entry name" value="ABC_transporter-like_CS"/>
</dbReference>
<reference evidence="6 7" key="1">
    <citation type="submission" date="2019-03" db="EMBL/GenBank/DDBJ databases">
        <title>Genomic Encyclopedia of Type Strains, Phase IV (KMG-IV): sequencing the most valuable type-strain genomes for metagenomic binning, comparative biology and taxonomic classification.</title>
        <authorList>
            <person name="Goeker M."/>
        </authorList>
    </citation>
    <scope>NUCLEOTIDE SEQUENCE [LARGE SCALE GENOMIC DNA]</scope>
    <source>
        <strain evidence="6 7">DSM 29487</strain>
    </source>
</reference>
<dbReference type="PANTHER" id="PTHR42798:SF7">
    <property type="entry name" value="ALPHA-D-RIBOSE 1-METHYLPHOSPHONATE 5-TRIPHOSPHATE SYNTHASE SUBUNIT PHNL"/>
    <property type="match status" value="1"/>
</dbReference>
<keyword evidence="4 6" id="KW-0067">ATP-binding</keyword>
<dbReference type="Gene3D" id="3.40.50.300">
    <property type="entry name" value="P-loop containing nucleotide triphosphate hydrolases"/>
    <property type="match status" value="1"/>
</dbReference>
<dbReference type="GO" id="GO:0016887">
    <property type="term" value="F:ATP hydrolysis activity"/>
    <property type="evidence" value="ECO:0007669"/>
    <property type="project" value="InterPro"/>
</dbReference>
<dbReference type="InterPro" id="IPR027417">
    <property type="entry name" value="P-loop_NTPase"/>
</dbReference>
<evidence type="ECO:0000313" key="6">
    <source>
        <dbReference type="EMBL" id="TCW02202.1"/>
    </source>
</evidence>
<evidence type="ECO:0000256" key="1">
    <source>
        <dbReference type="ARBA" id="ARBA00005417"/>
    </source>
</evidence>
<sequence length="256" mass="28735">MSEIKEVIMRVNDVSKNFINGVTDNQILNHISIDIYEGDFTVIMGPSGAGKSTLLYAISGMDKISEGEVFYKDKNITKMSENQMASLRSKEFGFVFQQTHLVSYLTLYENILAAGYTNHQNTVLNIKNRTHQLLEEMHISHVKDHLPSQVSGGEAQRAAIARALINQPGIIFADEPTGALNKANSEQVLDLMSRVHQSGQSILMVTHDIRAAMRGTRLLYIEDGHIVGEKQLIPYDGDDVKQREADIQKWLSSMEW</sequence>
<dbReference type="InterPro" id="IPR017911">
    <property type="entry name" value="MacB-like_ATP-bd"/>
</dbReference>
<dbReference type="AlphaFoldDB" id="A0A4R3Z7P9"/>
<dbReference type="GO" id="GO:0098796">
    <property type="term" value="C:membrane protein complex"/>
    <property type="evidence" value="ECO:0007669"/>
    <property type="project" value="UniProtKB-ARBA"/>
</dbReference>
<dbReference type="GeneID" id="98914404"/>
<evidence type="ECO:0000256" key="2">
    <source>
        <dbReference type="ARBA" id="ARBA00022448"/>
    </source>
</evidence>
<dbReference type="Pfam" id="PF00005">
    <property type="entry name" value="ABC_tran"/>
    <property type="match status" value="1"/>
</dbReference>
<evidence type="ECO:0000313" key="7">
    <source>
        <dbReference type="Proteomes" id="UP000295515"/>
    </source>
</evidence>
<evidence type="ECO:0000259" key="5">
    <source>
        <dbReference type="PROSITE" id="PS50893"/>
    </source>
</evidence>
<gene>
    <name evidence="6" type="ORF">EDD60_102167</name>
</gene>
<keyword evidence="2" id="KW-0813">Transport</keyword>
<comment type="similarity">
    <text evidence="1">Belongs to the ABC transporter superfamily.</text>
</comment>
<keyword evidence="7" id="KW-1185">Reference proteome</keyword>
<accession>A0A4R3Z7P9</accession>
<feature type="domain" description="ABC transporter" evidence="5">
    <location>
        <begin position="9"/>
        <end position="248"/>
    </location>
</feature>
<dbReference type="SMART" id="SM00382">
    <property type="entry name" value="AAA"/>
    <property type="match status" value="1"/>
</dbReference>
<dbReference type="FunFam" id="3.40.50.300:FF:000032">
    <property type="entry name" value="Export ABC transporter ATP-binding protein"/>
    <property type="match status" value="1"/>
</dbReference>
<dbReference type="SUPFAM" id="SSF52540">
    <property type="entry name" value="P-loop containing nucleoside triphosphate hydrolases"/>
    <property type="match status" value="1"/>
</dbReference>
<dbReference type="CDD" id="cd03255">
    <property type="entry name" value="ABC_MJ0796_LolCDE_FtsE"/>
    <property type="match status" value="1"/>
</dbReference>
<proteinExistence type="inferred from homology"/>
<name>A0A4R3Z7P9_9FIRM</name>
<evidence type="ECO:0000256" key="3">
    <source>
        <dbReference type="ARBA" id="ARBA00022741"/>
    </source>
</evidence>
<evidence type="ECO:0000256" key="4">
    <source>
        <dbReference type="ARBA" id="ARBA00022840"/>
    </source>
</evidence>
<dbReference type="InterPro" id="IPR003593">
    <property type="entry name" value="AAA+_ATPase"/>
</dbReference>
<dbReference type="PANTHER" id="PTHR42798">
    <property type="entry name" value="LIPOPROTEIN-RELEASING SYSTEM ATP-BINDING PROTEIN LOLD"/>
    <property type="match status" value="1"/>
</dbReference>
<comment type="caution">
    <text evidence="6">The sequence shown here is derived from an EMBL/GenBank/DDBJ whole genome shotgun (WGS) entry which is preliminary data.</text>
</comment>
<dbReference type="GO" id="GO:0005524">
    <property type="term" value="F:ATP binding"/>
    <property type="evidence" value="ECO:0007669"/>
    <property type="project" value="UniProtKB-KW"/>
</dbReference>
<keyword evidence="3" id="KW-0547">Nucleotide-binding</keyword>
<protein>
    <submittedName>
        <fullName evidence="6">Putative ABC transport system ATP-binding protein</fullName>
    </submittedName>
</protein>
<dbReference type="PROSITE" id="PS50893">
    <property type="entry name" value="ABC_TRANSPORTER_2"/>
    <property type="match status" value="1"/>
</dbReference>